<sequence length="411" mass="43708">MKKLIGVLAALVVLLTATPALAATPPATPAQRAQEIARALAKDPVYIDPAYDAAFPAPVRAELKARAKALGYPVYTVILPLTANDFFRGDEQTALTLIKDAMRKPGLYVLVDGGGRFPYHDLVDQAAPDYDKVSAARKRALDDTGYKAGPAEVLTRMYELLALPALPPSTSKPTKGLPWQRPSSGDSEEGSGAVWVWGGVAALAVLLFALVRRGSRGRKRSKKAAFTIPPHVAVAVAAEKRRQLTREAGESLTSLGERLASLPVATSAKARELQQRALDAHQAAGRVLDGSDDLIDVVGATVLLDLAQREYDAARAVEAGRKPAVVPPLCAFNPLHPRSTGDLTTVESDGHTLELPLCGDCRKALRRGAAPASLRGSDGPYWHGDDLWARTFFGSVGTNLADAVGRGEHRS</sequence>
<dbReference type="RefSeq" id="WP_380046470.1">
    <property type="nucleotide sequence ID" value="NZ_JBHLTC010000014.1"/>
</dbReference>
<keyword evidence="4" id="KW-1185">Reference proteome</keyword>
<comment type="caution">
    <text evidence="3">The sequence shown here is derived from an EMBL/GenBank/DDBJ whole genome shotgun (WGS) entry which is preliminary data.</text>
</comment>
<organism evidence="3 4">
    <name type="scientific">Kribbella deserti</name>
    <dbReference type="NCBI Taxonomy" id="1926257"/>
    <lineage>
        <taxon>Bacteria</taxon>
        <taxon>Bacillati</taxon>
        <taxon>Actinomycetota</taxon>
        <taxon>Actinomycetes</taxon>
        <taxon>Propionibacteriales</taxon>
        <taxon>Kribbellaceae</taxon>
        <taxon>Kribbella</taxon>
    </lineage>
</organism>
<evidence type="ECO:0000313" key="3">
    <source>
        <dbReference type="EMBL" id="MFC0624762.1"/>
    </source>
</evidence>
<feature type="signal peptide" evidence="2">
    <location>
        <begin position="1"/>
        <end position="22"/>
    </location>
</feature>
<protein>
    <recommendedName>
        <fullName evidence="5">TPM domain-containing protein</fullName>
    </recommendedName>
</protein>
<keyword evidence="2" id="KW-0732">Signal</keyword>
<evidence type="ECO:0008006" key="5">
    <source>
        <dbReference type="Google" id="ProtNLM"/>
    </source>
</evidence>
<evidence type="ECO:0000313" key="4">
    <source>
        <dbReference type="Proteomes" id="UP001589890"/>
    </source>
</evidence>
<reference evidence="3 4" key="1">
    <citation type="submission" date="2024-09" db="EMBL/GenBank/DDBJ databases">
        <authorList>
            <person name="Sun Q."/>
            <person name="Mori K."/>
        </authorList>
    </citation>
    <scope>NUCLEOTIDE SEQUENCE [LARGE SCALE GENOMIC DNA]</scope>
    <source>
        <strain evidence="3 4">CGMCC 1.15906</strain>
    </source>
</reference>
<keyword evidence="1" id="KW-1133">Transmembrane helix</keyword>
<evidence type="ECO:0000256" key="2">
    <source>
        <dbReference type="SAM" id="SignalP"/>
    </source>
</evidence>
<proteinExistence type="predicted"/>
<dbReference type="Proteomes" id="UP001589890">
    <property type="component" value="Unassembled WGS sequence"/>
</dbReference>
<gene>
    <name evidence="3" type="ORF">ACFFGN_11865</name>
</gene>
<dbReference type="EMBL" id="JBHLTC010000014">
    <property type="protein sequence ID" value="MFC0624762.1"/>
    <property type="molecule type" value="Genomic_DNA"/>
</dbReference>
<name>A0ABV6QJE3_9ACTN</name>
<feature type="chain" id="PRO_5045297267" description="TPM domain-containing protein" evidence="2">
    <location>
        <begin position="23"/>
        <end position="411"/>
    </location>
</feature>
<feature type="transmembrane region" description="Helical" evidence="1">
    <location>
        <begin position="192"/>
        <end position="211"/>
    </location>
</feature>
<evidence type="ECO:0000256" key="1">
    <source>
        <dbReference type="SAM" id="Phobius"/>
    </source>
</evidence>
<accession>A0ABV6QJE3</accession>
<keyword evidence="1" id="KW-0472">Membrane</keyword>
<keyword evidence="1" id="KW-0812">Transmembrane</keyword>